<keyword evidence="4 6" id="KW-0472">Membrane</keyword>
<feature type="domain" description="MARVEL" evidence="7">
    <location>
        <begin position="1"/>
        <end position="118"/>
    </location>
</feature>
<evidence type="ECO:0000313" key="8">
    <source>
        <dbReference type="EMBL" id="KIP09205.1"/>
    </source>
</evidence>
<feature type="transmembrane region" description="Helical" evidence="6">
    <location>
        <begin position="52"/>
        <end position="73"/>
    </location>
</feature>
<dbReference type="STRING" id="745531.A0A0C3SCX2"/>
<proteinExistence type="predicted"/>
<gene>
    <name evidence="8" type="ORF">PHLGIDRAFT_68017</name>
</gene>
<feature type="compositionally biased region" description="Polar residues" evidence="5">
    <location>
        <begin position="172"/>
        <end position="183"/>
    </location>
</feature>
<evidence type="ECO:0000259" key="7">
    <source>
        <dbReference type="Pfam" id="PF01284"/>
    </source>
</evidence>
<evidence type="ECO:0000256" key="2">
    <source>
        <dbReference type="ARBA" id="ARBA00022692"/>
    </source>
</evidence>
<evidence type="ECO:0000256" key="3">
    <source>
        <dbReference type="ARBA" id="ARBA00022989"/>
    </source>
</evidence>
<dbReference type="InterPro" id="IPR008253">
    <property type="entry name" value="Marvel"/>
</dbReference>
<comment type="subcellular location">
    <subcellularLocation>
        <location evidence="1">Membrane</location>
        <topology evidence="1">Multi-pass membrane protein</topology>
    </subcellularLocation>
</comment>
<dbReference type="Pfam" id="PF01284">
    <property type="entry name" value="MARVEL"/>
    <property type="match status" value="1"/>
</dbReference>
<evidence type="ECO:0000256" key="5">
    <source>
        <dbReference type="SAM" id="MobiDB-lite"/>
    </source>
</evidence>
<dbReference type="HOGENOM" id="CLU_083413_1_1_1"/>
<evidence type="ECO:0000256" key="6">
    <source>
        <dbReference type="SAM" id="Phobius"/>
    </source>
</evidence>
<feature type="transmembrane region" description="Helical" evidence="6">
    <location>
        <begin position="113"/>
        <end position="134"/>
    </location>
</feature>
<keyword evidence="3 6" id="KW-1133">Transmembrane helix</keyword>
<dbReference type="GO" id="GO:0016020">
    <property type="term" value="C:membrane"/>
    <property type="evidence" value="ECO:0007669"/>
    <property type="project" value="UniProtKB-SubCell"/>
</dbReference>
<organism evidence="8 9">
    <name type="scientific">Phlebiopsis gigantea (strain 11061_1 CR5-6)</name>
    <name type="common">White-rot fungus</name>
    <name type="synonym">Peniophora gigantea</name>
    <dbReference type="NCBI Taxonomy" id="745531"/>
    <lineage>
        <taxon>Eukaryota</taxon>
        <taxon>Fungi</taxon>
        <taxon>Dikarya</taxon>
        <taxon>Basidiomycota</taxon>
        <taxon>Agaricomycotina</taxon>
        <taxon>Agaricomycetes</taxon>
        <taxon>Polyporales</taxon>
        <taxon>Phanerochaetaceae</taxon>
        <taxon>Phlebiopsis</taxon>
    </lineage>
</organism>
<evidence type="ECO:0000256" key="4">
    <source>
        <dbReference type="ARBA" id="ARBA00023136"/>
    </source>
</evidence>
<reference evidence="8 9" key="1">
    <citation type="journal article" date="2014" name="PLoS Genet.">
        <title>Analysis of the Phlebiopsis gigantea genome, transcriptome and secretome provides insight into its pioneer colonization strategies of wood.</title>
        <authorList>
            <person name="Hori C."/>
            <person name="Ishida T."/>
            <person name="Igarashi K."/>
            <person name="Samejima M."/>
            <person name="Suzuki H."/>
            <person name="Master E."/>
            <person name="Ferreira P."/>
            <person name="Ruiz-Duenas F.J."/>
            <person name="Held B."/>
            <person name="Canessa P."/>
            <person name="Larrondo L.F."/>
            <person name="Schmoll M."/>
            <person name="Druzhinina I.S."/>
            <person name="Kubicek C.P."/>
            <person name="Gaskell J.A."/>
            <person name="Kersten P."/>
            <person name="St John F."/>
            <person name="Glasner J."/>
            <person name="Sabat G."/>
            <person name="Splinter BonDurant S."/>
            <person name="Syed K."/>
            <person name="Yadav J."/>
            <person name="Mgbeahuruike A.C."/>
            <person name="Kovalchuk A."/>
            <person name="Asiegbu F.O."/>
            <person name="Lackner G."/>
            <person name="Hoffmeister D."/>
            <person name="Rencoret J."/>
            <person name="Gutierrez A."/>
            <person name="Sun H."/>
            <person name="Lindquist E."/>
            <person name="Barry K."/>
            <person name="Riley R."/>
            <person name="Grigoriev I.V."/>
            <person name="Henrissat B."/>
            <person name="Kues U."/>
            <person name="Berka R.M."/>
            <person name="Martinez A.T."/>
            <person name="Covert S.F."/>
            <person name="Blanchette R.A."/>
            <person name="Cullen D."/>
        </authorList>
    </citation>
    <scope>NUCLEOTIDE SEQUENCE [LARGE SCALE GENOMIC DNA]</scope>
    <source>
        <strain evidence="8 9">11061_1 CR5-6</strain>
    </source>
</reference>
<feature type="compositionally biased region" description="Low complexity" evidence="5">
    <location>
        <begin position="184"/>
        <end position="200"/>
    </location>
</feature>
<dbReference type="OrthoDB" id="3364107at2759"/>
<dbReference type="AlphaFoldDB" id="A0A0C3SCX2"/>
<feature type="transmembrane region" description="Helical" evidence="6">
    <location>
        <begin position="21"/>
        <end position="45"/>
    </location>
</feature>
<protein>
    <recommendedName>
        <fullName evidence="7">MARVEL domain-containing protein</fullName>
    </recommendedName>
</protein>
<dbReference type="EMBL" id="KN840469">
    <property type="protein sequence ID" value="KIP09205.1"/>
    <property type="molecule type" value="Genomic_DNA"/>
</dbReference>
<feature type="non-terminal residue" evidence="8">
    <location>
        <position position="1"/>
    </location>
</feature>
<evidence type="ECO:0000313" key="9">
    <source>
        <dbReference type="Proteomes" id="UP000053257"/>
    </source>
</evidence>
<keyword evidence="2 6" id="KW-0812">Transmembrane</keyword>
<feature type="region of interest" description="Disordered" evidence="5">
    <location>
        <begin position="166"/>
        <end position="200"/>
    </location>
</feature>
<keyword evidence="9" id="KW-1185">Reference proteome</keyword>
<dbReference type="Proteomes" id="UP000053257">
    <property type="component" value="Unassembled WGS sequence"/>
</dbReference>
<accession>A0A0C3SCX2</accession>
<evidence type="ECO:0000256" key="1">
    <source>
        <dbReference type="ARBA" id="ARBA00004141"/>
    </source>
</evidence>
<sequence length="200" mass="21507">IIVLGLAGHWISTTESWLDAYYAYAALAVAVSVLTLITVPAMLIIDIMRRGAFTSMILVELVWLGLLWVLWLASAADSANNLSGFGSTCHSEFFPDWWTQGCSETQAIVAFSFLNWIGLTGYLVSLLTLSIVAAQKGAPVWKSSVKEASFVPVNVDLSGAMGAAESKPAVSTPMQEQPALQSYPTPVQTTTAQPYQPTTM</sequence>
<name>A0A0C3SCX2_PHLG1</name>